<evidence type="ECO:0000256" key="5">
    <source>
        <dbReference type="PROSITE-ProRule" id="PRU00283"/>
    </source>
</evidence>
<protein>
    <submittedName>
        <fullName evidence="9">Kinesin motor domain-containing protein</fullName>
    </submittedName>
</protein>
<dbReference type="SMART" id="SM00129">
    <property type="entry name" value="KISc"/>
    <property type="match status" value="1"/>
</dbReference>
<feature type="region of interest" description="Disordered" evidence="6">
    <location>
        <begin position="1"/>
        <end position="61"/>
    </location>
</feature>
<accession>A0A914Q1J5</accession>
<sequence length="369" mass="41984">MPTAAAAVASSPQQHQLYSTILPKNKHDPTQPSTSSDFEEESLLPPPSTPNKSSTNNGITLPPNLLRIVNSTSKFTSHKLRLCLKLNEADFTNPKISFEYAPTEFDPTTEPQFVFSVGTHKIFSFDTYDTVFPSKTSQPEICVNCLPELLQTLFAGFDASLMYFGAISRPAMRAEKQDLLYSRIQYSPTSNGIFVCAIQWIFKLIEEYRVKKRDIRYSVRISALHYSQKSDKVIDLLSDFANEDNSENEVKCTEDPALGIIIENRSEIRVETVDQALYYLDRVHDHRASEEEEIQRSSHTFFYLTLYRYETQITGLQSGKSRLCFIDLGLGEKNSKTGYMTMPVLGQILLSIFQGQKHLPSRYVTVLFY</sequence>
<evidence type="ECO:0000256" key="4">
    <source>
        <dbReference type="ARBA" id="ARBA00023212"/>
    </source>
</evidence>
<dbReference type="GO" id="GO:0005856">
    <property type="term" value="C:cytoskeleton"/>
    <property type="evidence" value="ECO:0007669"/>
    <property type="project" value="UniProtKB-SubCell"/>
</dbReference>
<dbReference type="AlphaFoldDB" id="A0A914Q1J5"/>
<keyword evidence="4" id="KW-0963">Cytoplasm</keyword>
<comment type="caution">
    <text evidence="5">Lacks conserved residue(s) required for the propagation of feature annotation.</text>
</comment>
<keyword evidence="3" id="KW-0067">ATP-binding</keyword>
<feature type="compositionally biased region" description="Polar residues" evidence="6">
    <location>
        <begin position="10"/>
        <end position="19"/>
    </location>
</feature>
<dbReference type="InterPro" id="IPR036961">
    <property type="entry name" value="Kinesin_motor_dom_sf"/>
</dbReference>
<dbReference type="InterPro" id="IPR001752">
    <property type="entry name" value="Kinesin_motor_dom"/>
</dbReference>
<dbReference type="PROSITE" id="PS50067">
    <property type="entry name" value="KINESIN_MOTOR_2"/>
    <property type="match status" value="1"/>
</dbReference>
<dbReference type="GO" id="GO:0008017">
    <property type="term" value="F:microtubule binding"/>
    <property type="evidence" value="ECO:0007669"/>
    <property type="project" value="InterPro"/>
</dbReference>
<evidence type="ECO:0000259" key="7">
    <source>
        <dbReference type="PROSITE" id="PS50067"/>
    </source>
</evidence>
<evidence type="ECO:0000256" key="1">
    <source>
        <dbReference type="ARBA" id="ARBA00004245"/>
    </source>
</evidence>
<organism evidence="8 9">
    <name type="scientific">Panagrolaimus davidi</name>
    <dbReference type="NCBI Taxonomy" id="227884"/>
    <lineage>
        <taxon>Eukaryota</taxon>
        <taxon>Metazoa</taxon>
        <taxon>Ecdysozoa</taxon>
        <taxon>Nematoda</taxon>
        <taxon>Chromadorea</taxon>
        <taxon>Rhabditida</taxon>
        <taxon>Tylenchina</taxon>
        <taxon>Panagrolaimomorpha</taxon>
        <taxon>Panagrolaimoidea</taxon>
        <taxon>Panagrolaimidae</taxon>
        <taxon>Panagrolaimus</taxon>
    </lineage>
</organism>
<feature type="domain" description="Kinesin motor" evidence="7">
    <location>
        <begin position="93"/>
        <end position="369"/>
    </location>
</feature>
<evidence type="ECO:0000313" key="9">
    <source>
        <dbReference type="WBParaSite" id="PDA_v2.g21007.t1"/>
    </source>
</evidence>
<dbReference type="PANTHER" id="PTHR21608:SF7">
    <property type="entry name" value="KINESIN-LIKE PROTEIN CG14535"/>
    <property type="match status" value="1"/>
</dbReference>
<dbReference type="Pfam" id="PF00225">
    <property type="entry name" value="Kinesin"/>
    <property type="match status" value="1"/>
</dbReference>
<keyword evidence="2" id="KW-0547">Nucleotide-binding</keyword>
<proteinExistence type="inferred from homology"/>
<evidence type="ECO:0000313" key="8">
    <source>
        <dbReference type="Proteomes" id="UP000887578"/>
    </source>
</evidence>
<dbReference type="GO" id="GO:0005524">
    <property type="term" value="F:ATP binding"/>
    <property type="evidence" value="ECO:0007669"/>
    <property type="project" value="UniProtKB-KW"/>
</dbReference>
<keyword evidence="8" id="KW-1185">Reference proteome</keyword>
<evidence type="ECO:0000256" key="3">
    <source>
        <dbReference type="ARBA" id="ARBA00022840"/>
    </source>
</evidence>
<comment type="similarity">
    <text evidence="5">Belongs to the TRAFAC class myosin-kinesin ATPase superfamily. Kinesin family.</text>
</comment>
<dbReference type="SUPFAM" id="SSF52540">
    <property type="entry name" value="P-loop containing nucleoside triphosphate hydrolases"/>
    <property type="match status" value="1"/>
</dbReference>
<dbReference type="GO" id="GO:0007018">
    <property type="term" value="P:microtubule-based movement"/>
    <property type="evidence" value="ECO:0007669"/>
    <property type="project" value="InterPro"/>
</dbReference>
<dbReference type="PANTHER" id="PTHR21608">
    <property type="entry name" value="KINESIN-LIKE PROTEIN CG14535"/>
    <property type="match status" value="1"/>
</dbReference>
<evidence type="ECO:0000256" key="2">
    <source>
        <dbReference type="ARBA" id="ARBA00022741"/>
    </source>
</evidence>
<evidence type="ECO:0000256" key="6">
    <source>
        <dbReference type="SAM" id="MobiDB-lite"/>
    </source>
</evidence>
<comment type="subcellular location">
    <subcellularLocation>
        <location evidence="1">Cytoplasm</location>
        <location evidence="1">Cytoskeleton</location>
    </subcellularLocation>
</comment>
<keyword evidence="4" id="KW-0206">Cytoskeleton</keyword>
<dbReference type="GO" id="GO:0003777">
    <property type="term" value="F:microtubule motor activity"/>
    <property type="evidence" value="ECO:0007669"/>
    <property type="project" value="InterPro"/>
</dbReference>
<name>A0A914Q1J5_9BILA</name>
<dbReference type="Gene3D" id="3.40.850.10">
    <property type="entry name" value="Kinesin motor domain"/>
    <property type="match status" value="1"/>
</dbReference>
<dbReference type="InterPro" id="IPR027417">
    <property type="entry name" value="P-loop_NTPase"/>
</dbReference>
<dbReference type="Proteomes" id="UP000887578">
    <property type="component" value="Unplaced"/>
</dbReference>
<dbReference type="WBParaSite" id="PDA_v2.g21007.t1">
    <property type="protein sequence ID" value="PDA_v2.g21007.t1"/>
    <property type="gene ID" value="PDA_v2.g21007"/>
</dbReference>
<reference evidence="9" key="1">
    <citation type="submission" date="2022-11" db="UniProtKB">
        <authorList>
            <consortium name="WormBaseParasite"/>
        </authorList>
    </citation>
    <scope>IDENTIFICATION</scope>
</reference>
<dbReference type="InterPro" id="IPR027640">
    <property type="entry name" value="Kinesin-like_fam"/>
</dbReference>